<dbReference type="AlphaFoldDB" id="A0A8S1DJ88"/>
<comment type="caution">
    <text evidence="3">The sequence shown here is derived from an EMBL/GenBank/DDBJ whole genome shotgun (WGS) entry which is preliminary data.</text>
</comment>
<sequence>MEDEYAAFAGGKLKIKKNEGVESASKKKKRKDKHKKKLELRIPKIVEAAKSSEDDADSRDAADNPSNPERRYTKAELAFKKQQEKIQNERIHNKAMKTHKQRVEEFNRHLDNLTEHFDIPKVSWTK</sequence>
<protein>
    <recommendedName>
        <fullName evidence="5">Protein FAM32A</fullName>
    </recommendedName>
</protein>
<gene>
    <name evidence="3" type="ORF">CLODIP_2_CD03987</name>
</gene>
<evidence type="ECO:0000256" key="1">
    <source>
        <dbReference type="ARBA" id="ARBA00008948"/>
    </source>
</evidence>
<evidence type="ECO:0000313" key="4">
    <source>
        <dbReference type="Proteomes" id="UP000494165"/>
    </source>
</evidence>
<name>A0A8S1DJ88_9INSE</name>
<feature type="region of interest" description="Disordered" evidence="2">
    <location>
        <begin position="1"/>
        <end position="76"/>
    </location>
</feature>
<organism evidence="3 4">
    <name type="scientific">Cloeon dipterum</name>
    <dbReference type="NCBI Taxonomy" id="197152"/>
    <lineage>
        <taxon>Eukaryota</taxon>
        <taxon>Metazoa</taxon>
        <taxon>Ecdysozoa</taxon>
        <taxon>Arthropoda</taxon>
        <taxon>Hexapoda</taxon>
        <taxon>Insecta</taxon>
        <taxon>Pterygota</taxon>
        <taxon>Palaeoptera</taxon>
        <taxon>Ephemeroptera</taxon>
        <taxon>Pisciforma</taxon>
        <taxon>Baetidae</taxon>
        <taxon>Cloeon</taxon>
    </lineage>
</organism>
<comment type="similarity">
    <text evidence="1">Belongs to the FAM32 family.</text>
</comment>
<dbReference type="InterPro" id="IPR013865">
    <property type="entry name" value="FAM32A"/>
</dbReference>
<dbReference type="Proteomes" id="UP000494165">
    <property type="component" value="Unassembled WGS sequence"/>
</dbReference>
<dbReference type="PANTHER" id="PTHR13282">
    <property type="entry name" value="PROTEIN FAM32A"/>
    <property type="match status" value="1"/>
</dbReference>
<dbReference type="OrthoDB" id="205403at2759"/>
<evidence type="ECO:0000313" key="3">
    <source>
        <dbReference type="EMBL" id="CAB3380187.1"/>
    </source>
</evidence>
<dbReference type="Pfam" id="PF08555">
    <property type="entry name" value="FAM32A"/>
    <property type="match status" value="1"/>
</dbReference>
<evidence type="ECO:0008006" key="5">
    <source>
        <dbReference type="Google" id="ProtNLM"/>
    </source>
</evidence>
<evidence type="ECO:0000256" key="2">
    <source>
        <dbReference type="SAM" id="MobiDB-lite"/>
    </source>
</evidence>
<keyword evidence="4" id="KW-1185">Reference proteome</keyword>
<dbReference type="EMBL" id="CADEPI010000203">
    <property type="protein sequence ID" value="CAB3380187.1"/>
    <property type="molecule type" value="Genomic_DNA"/>
</dbReference>
<feature type="compositionally biased region" description="Basic and acidic residues" evidence="2">
    <location>
        <begin position="50"/>
        <end position="76"/>
    </location>
</feature>
<reference evidence="3 4" key="1">
    <citation type="submission" date="2020-04" db="EMBL/GenBank/DDBJ databases">
        <authorList>
            <person name="Alioto T."/>
            <person name="Alioto T."/>
            <person name="Gomez Garrido J."/>
        </authorList>
    </citation>
    <scope>NUCLEOTIDE SEQUENCE [LARGE SCALE GENOMIC DNA]</scope>
</reference>
<dbReference type="GO" id="GO:0005730">
    <property type="term" value="C:nucleolus"/>
    <property type="evidence" value="ECO:0007669"/>
    <property type="project" value="TreeGrafter"/>
</dbReference>
<proteinExistence type="inferred from homology"/>
<dbReference type="PANTHER" id="PTHR13282:SF6">
    <property type="entry name" value="PROTEIN FAM32A"/>
    <property type="match status" value="1"/>
</dbReference>
<feature type="compositionally biased region" description="Basic residues" evidence="2">
    <location>
        <begin position="26"/>
        <end position="38"/>
    </location>
</feature>
<accession>A0A8S1DJ88</accession>